<keyword evidence="4" id="KW-0539">Nucleus</keyword>
<accession>A2DL53</accession>
<dbReference type="GO" id="GO:0006355">
    <property type="term" value="P:regulation of DNA-templated transcription"/>
    <property type="evidence" value="ECO:0000318"/>
    <property type="project" value="GO_Central"/>
</dbReference>
<keyword evidence="2 8" id="KW-0238">DNA-binding</keyword>
<dbReference type="InterPro" id="IPR001005">
    <property type="entry name" value="SANT/Myb"/>
</dbReference>
<evidence type="ECO:0000256" key="2">
    <source>
        <dbReference type="ARBA" id="ARBA00023125"/>
    </source>
</evidence>
<dbReference type="InParanoid" id="A2DL53"/>
<evidence type="ECO:0000256" key="4">
    <source>
        <dbReference type="ARBA" id="ARBA00023242"/>
    </source>
</evidence>
<organism evidence="8 9">
    <name type="scientific">Trichomonas vaginalis (strain ATCC PRA-98 / G3)</name>
    <dbReference type="NCBI Taxonomy" id="412133"/>
    <lineage>
        <taxon>Eukaryota</taxon>
        <taxon>Metamonada</taxon>
        <taxon>Parabasalia</taxon>
        <taxon>Trichomonadida</taxon>
        <taxon>Trichomonadidae</taxon>
        <taxon>Trichomonas</taxon>
    </lineage>
</organism>
<dbReference type="PROSITE" id="PS51294">
    <property type="entry name" value="HTH_MYB"/>
    <property type="match status" value="2"/>
</dbReference>
<gene>
    <name evidence="8" type="ORF">TVAG_294960</name>
</gene>
<dbReference type="PROSITE" id="PS50090">
    <property type="entry name" value="MYB_LIKE"/>
    <property type="match status" value="2"/>
</dbReference>
<reference evidence="8" key="1">
    <citation type="submission" date="2006-10" db="EMBL/GenBank/DDBJ databases">
        <authorList>
            <person name="Amadeo P."/>
            <person name="Zhao Q."/>
            <person name="Wortman J."/>
            <person name="Fraser-Liggett C."/>
            <person name="Carlton J."/>
        </authorList>
    </citation>
    <scope>NUCLEOTIDE SEQUENCE</scope>
    <source>
        <strain evidence="8">G3</strain>
    </source>
</reference>
<evidence type="ECO:0000259" key="6">
    <source>
        <dbReference type="PROSITE" id="PS50090"/>
    </source>
</evidence>
<feature type="domain" description="HTH myb-type" evidence="7">
    <location>
        <begin position="83"/>
        <end position="137"/>
    </location>
</feature>
<evidence type="ECO:0000256" key="5">
    <source>
        <dbReference type="SAM" id="MobiDB-lite"/>
    </source>
</evidence>
<dbReference type="KEGG" id="tva:5464360"/>
<evidence type="ECO:0000256" key="3">
    <source>
        <dbReference type="ARBA" id="ARBA00023163"/>
    </source>
</evidence>
<dbReference type="GO" id="GO:0000978">
    <property type="term" value="F:RNA polymerase II cis-regulatory region sequence-specific DNA binding"/>
    <property type="evidence" value="ECO:0000318"/>
    <property type="project" value="GO_Central"/>
</dbReference>
<reference evidence="8" key="2">
    <citation type="journal article" date="2007" name="Science">
        <title>Draft genome sequence of the sexually transmitted pathogen Trichomonas vaginalis.</title>
        <authorList>
            <person name="Carlton J.M."/>
            <person name="Hirt R.P."/>
            <person name="Silva J.C."/>
            <person name="Delcher A.L."/>
            <person name="Schatz M."/>
            <person name="Zhao Q."/>
            <person name="Wortman J.R."/>
            <person name="Bidwell S.L."/>
            <person name="Alsmark U.C.M."/>
            <person name="Besteiro S."/>
            <person name="Sicheritz-Ponten T."/>
            <person name="Noel C.J."/>
            <person name="Dacks J.B."/>
            <person name="Foster P.G."/>
            <person name="Simillion C."/>
            <person name="Van de Peer Y."/>
            <person name="Miranda-Saavedra D."/>
            <person name="Barton G.J."/>
            <person name="Westrop G.D."/>
            <person name="Mueller S."/>
            <person name="Dessi D."/>
            <person name="Fiori P.L."/>
            <person name="Ren Q."/>
            <person name="Paulsen I."/>
            <person name="Zhang H."/>
            <person name="Bastida-Corcuera F.D."/>
            <person name="Simoes-Barbosa A."/>
            <person name="Brown M.T."/>
            <person name="Hayes R.D."/>
            <person name="Mukherjee M."/>
            <person name="Okumura C.Y."/>
            <person name="Schneider R."/>
            <person name="Smith A.J."/>
            <person name="Vanacova S."/>
            <person name="Villalvazo M."/>
            <person name="Haas B.J."/>
            <person name="Pertea M."/>
            <person name="Feldblyum T.V."/>
            <person name="Utterback T.R."/>
            <person name="Shu C.L."/>
            <person name="Osoegawa K."/>
            <person name="de Jong P.J."/>
            <person name="Hrdy I."/>
            <person name="Horvathova L."/>
            <person name="Zubacova Z."/>
            <person name="Dolezal P."/>
            <person name="Malik S.B."/>
            <person name="Logsdon J.M. Jr."/>
            <person name="Henze K."/>
            <person name="Gupta A."/>
            <person name="Wang C.C."/>
            <person name="Dunne R.L."/>
            <person name="Upcroft J.A."/>
            <person name="Upcroft P."/>
            <person name="White O."/>
            <person name="Salzberg S.L."/>
            <person name="Tang P."/>
            <person name="Chiu C.-H."/>
            <person name="Lee Y.-S."/>
            <person name="Embley T.M."/>
            <person name="Coombs G.H."/>
            <person name="Mottram J.C."/>
            <person name="Tachezy J."/>
            <person name="Fraser-Liggett C.M."/>
            <person name="Johnson P.J."/>
        </authorList>
    </citation>
    <scope>NUCLEOTIDE SEQUENCE [LARGE SCALE GENOMIC DNA]</scope>
    <source>
        <strain evidence="8">G3</strain>
    </source>
</reference>
<dbReference type="PANTHER" id="PTHR46621">
    <property type="entry name" value="SNRNA-ACTIVATING PROTEIN COMPLEX SUBUNIT 4"/>
    <property type="match status" value="1"/>
</dbReference>
<evidence type="ECO:0000256" key="1">
    <source>
        <dbReference type="ARBA" id="ARBA00023015"/>
    </source>
</evidence>
<feature type="domain" description="Myb-like" evidence="6">
    <location>
        <begin position="31"/>
        <end position="82"/>
    </location>
</feature>
<dbReference type="VEuPathDB" id="TrichDB:TVAGG3_0273700"/>
<keyword evidence="1" id="KW-0805">Transcription regulation</keyword>
<keyword evidence="9" id="KW-1185">Reference proteome</keyword>
<feature type="domain" description="HTH myb-type" evidence="7">
    <location>
        <begin position="36"/>
        <end position="78"/>
    </location>
</feature>
<dbReference type="RefSeq" id="XP_001579830.1">
    <property type="nucleotide sequence ID" value="XM_001579780.1"/>
</dbReference>
<dbReference type="InterPro" id="IPR051575">
    <property type="entry name" value="Myb-like_DNA-bd"/>
</dbReference>
<proteinExistence type="predicted"/>
<dbReference type="OrthoDB" id="2143914at2759"/>
<dbReference type="eggNOG" id="KOG0048">
    <property type="taxonomic scope" value="Eukaryota"/>
</dbReference>
<dbReference type="InterPro" id="IPR017930">
    <property type="entry name" value="Myb_dom"/>
</dbReference>
<name>A2DL53_TRIV3</name>
<dbReference type="SMR" id="A2DL53"/>
<dbReference type="GO" id="GO:0005634">
    <property type="term" value="C:nucleus"/>
    <property type="evidence" value="ECO:0000318"/>
    <property type="project" value="GO_Central"/>
</dbReference>
<feature type="domain" description="Myb-like" evidence="6">
    <location>
        <begin position="83"/>
        <end position="133"/>
    </location>
</feature>
<feature type="region of interest" description="Disordered" evidence="5">
    <location>
        <begin position="132"/>
        <end position="168"/>
    </location>
</feature>
<feature type="compositionally biased region" description="Basic and acidic residues" evidence="5">
    <location>
        <begin position="9"/>
        <end position="25"/>
    </location>
</feature>
<feature type="compositionally biased region" description="Basic and acidic residues" evidence="5">
    <location>
        <begin position="139"/>
        <end position="149"/>
    </location>
</feature>
<evidence type="ECO:0000313" key="8">
    <source>
        <dbReference type="EMBL" id="EAY18844.1"/>
    </source>
</evidence>
<dbReference type="AlphaFoldDB" id="A2DL53"/>
<dbReference type="GO" id="GO:0000981">
    <property type="term" value="F:DNA-binding transcription factor activity, RNA polymerase II-specific"/>
    <property type="evidence" value="ECO:0000318"/>
    <property type="project" value="GO_Central"/>
</dbReference>
<feature type="region of interest" description="Disordered" evidence="5">
    <location>
        <begin position="1"/>
        <end position="40"/>
    </location>
</feature>
<sequence length="196" mass="22865">MSFTINNHYKKESQLSMKRNREAPRNRFVRQPSGPKNTFTATEDETLKSLVAKYGTDDWDQISDIMETKNARQCHDRWFYNLSPKVVKTPFTVDEDQKLLNLVSKIGPHWVKIAKHFPGRTDTQIKNRYKVLKKKKTSPKKDPKSDLKSNSKNPINDAKTPNEQTKTSTLDQIFAKIDNHFEKDSFNLFDDPFSIE</sequence>
<evidence type="ECO:0000313" key="9">
    <source>
        <dbReference type="Proteomes" id="UP000001542"/>
    </source>
</evidence>
<dbReference type="SUPFAM" id="SSF46689">
    <property type="entry name" value="Homeodomain-like"/>
    <property type="match status" value="1"/>
</dbReference>
<dbReference type="InterPro" id="IPR009057">
    <property type="entry name" value="Homeodomain-like_sf"/>
</dbReference>
<dbReference type="VEuPathDB" id="TrichDB:TVAG_294960"/>
<feature type="compositionally biased region" description="Polar residues" evidence="5">
    <location>
        <begin position="159"/>
        <end position="168"/>
    </location>
</feature>
<dbReference type="SMART" id="SM00717">
    <property type="entry name" value="SANT"/>
    <property type="match status" value="2"/>
</dbReference>
<dbReference type="EMBL" id="DS113214">
    <property type="protein sequence ID" value="EAY18844.1"/>
    <property type="molecule type" value="Genomic_DNA"/>
</dbReference>
<dbReference type="Pfam" id="PF00249">
    <property type="entry name" value="Myb_DNA-binding"/>
    <property type="match status" value="2"/>
</dbReference>
<keyword evidence="3" id="KW-0804">Transcription</keyword>
<dbReference type="STRING" id="5722.A2DL53"/>
<protein>
    <submittedName>
        <fullName evidence="8">Myb-like DNA-binding domain containing protein</fullName>
    </submittedName>
</protein>
<dbReference type="PANTHER" id="PTHR46621:SF1">
    <property type="entry name" value="SNRNA-ACTIVATING PROTEIN COMPLEX SUBUNIT 4"/>
    <property type="match status" value="1"/>
</dbReference>
<evidence type="ECO:0000259" key="7">
    <source>
        <dbReference type="PROSITE" id="PS51294"/>
    </source>
</evidence>
<dbReference type="Proteomes" id="UP000001542">
    <property type="component" value="Unassembled WGS sequence"/>
</dbReference>
<dbReference type="Gene3D" id="1.10.10.60">
    <property type="entry name" value="Homeodomain-like"/>
    <property type="match status" value="2"/>
</dbReference>
<dbReference type="CDD" id="cd00167">
    <property type="entry name" value="SANT"/>
    <property type="match status" value="2"/>
</dbReference>